<name>A0A2A2M3U1_9BILA</name>
<proteinExistence type="predicted"/>
<dbReference type="Proteomes" id="UP000218231">
    <property type="component" value="Unassembled WGS sequence"/>
</dbReference>
<comment type="caution">
    <text evidence="1">The sequence shown here is derived from an EMBL/GenBank/DDBJ whole genome shotgun (WGS) entry which is preliminary data.</text>
</comment>
<evidence type="ECO:0000313" key="2">
    <source>
        <dbReference type="Proteomes" id="UP000218231"/>
    </source>
</evidence>
<evidence type="ECO:0000313" key="1">
    <source>
        <dbReference type="EMBL" id="PAV93201.1"/>
    </source>
</evidence>
<protein>
    <submittedName>
        <fullName evidence="1">Uncharacterized protein</fullName>
    </submittedName>
</protein>
<sequence length="172" mass="18465">MDRPGWADHRFLVLHHDVTRRLALAHEVHDAVGIEIVELEVEIDFAAALVNVRRHRVPHAAGLQHGEAHHQLRAVADAGDDELEDRALVRFGEAAALERIGVGDAEQSLLPSVKLSPSTVTMPSTLPTLTTAISRRSRNGCPAADAGSVWSGSFTLPLATATPPITKRSACV</sequence>
<accession>A0A2A2M3U1</accession>
<dbReference type="AlphaFoldDB" id="A0A2A2M3U1"/>
<gene>
    <name evidence="1" type="ORF">WR25_13075</name>
</gene>
<organism evidence="1 2">
    <name type="scientific">Diploscapter pachys</name>
    <dbReference type="NCBI Taxonomy" id="2018661"/>
    <lineage>
        <taxon>Eukaryota</taxon>
        <taxon>Metazoa</taxon>
        <taxon>Ecdysozoa</taxon>
        <taxon>Nematoda</taxon>
        <taxon>Chromadorea</taxon>
        <taxon>Rhabditida</taxon>
        <taxon>Rhabditina</taxon>
        <taxon>Rhabditomorpha</taxon>
        <taxon>Rhabditoidea</taxon>
        <taxon>Rhabditidae</taxon>
        <taxon>Diploscapter</taxon>
    </lineage>
</organism>
<dbReference type="EMBL" id="LIAE01005623">
    <property type="protein sequence ID" value="PAV93201.1"/>
    <property type="molecule type" value="Genomic_DNA"/>
</dbReference>
<reference evidence="1 2" key="1">
    <citation type="journal article" date="2017" name="Curr. Biol.">
        <title>Genome architecture and evolution of a unichromosomal asexual nematode.</title>
        <authorList>
            <person name="Fradin H."/>
            <person name="Zegar C."/>
            <person name="Gutwein M."/>
            <person name="Lucas J."/>
            <person name="Kovtun M."/>
            <person name="Corcoran D."/>
            <person name="Baugh L.R."/>
            <person name="Kiontke K."/>
            <person name="Gunsalus K."/>
            <person name="Fitch D.H."/>
            <person name="Piano F."/>
        </authorList>
    </citation>
    <scope>NUCLEOTIDE SEQUENCE [LARGE SCALE GENOMIC DNA]</scope>
    <source>
        <strain evidence="1">PF1309</strain>
    </source>
</reference>
<keyword evidence="2" id="KW-1185">Reference proteome</keyword>